<evidence type="ECO:0000313" key="3">
    <source>
        <dbReference type="EnsemblPlants" id="AES81061"/>
    </source>
</evidence>
<evidence type="ECO:0000313" key="4">
    <source>
        <dbReference type="Proteomes" id="UP000002051"/>
    </source>
</evidence>
<dbReference type="HOGENOM" id="CLU_3071752_0_0_1"/>
<name>G7L3S7_MEDTR</name>
<reference evidence="3" key="3">
    <citation type="submission" date="2015-04" db="UniProtKB">
        <authorList>
            <consortium name="EnsemblPlants"/>
        </authorList>
    </citation>
    <scope>IDENTIFICATION</scope>
    <source>
        <strain evidence="3">cv. Jemalong A17</strain>
    </source>
</reference>
<gene>
    <name evidence="2" type="ordered locus">MTR_7g088190</name>
</gene>
<dbReference type="Proteomes" id="UP000002051">
    <property type="component" value="Unassembled WGS sequence"/>
</dbReference>
<dbReference type="EnsemblPlants" id="AES81061">
    <property type="protein sequence ID" value="AES81061"/>
    <property type="gene ID" value="MTR_7g088190"/>
</dbReference>
<evidence type="ECO:0000313" key="2">
    <source>
        <dbReference type="EMBL" id="AES81061.1"/>
    </source>
</evidence>
<keyword evidence="1" id="KW-1133">Transmembrane helix</keyword>
<dbReference type="EMBL" id="CM001223">
    <property type="protein sequence ID" value="AES81061.1"/>
    <property type="molecule type" value="Genomic_DNA"/>
</dbReference>
<reference evidence="2 4" key="1">
    <citation type="journal article" date="2011" name="Nature">
        <title>The Medicago genome provides insight into the evolution of rhizobial symbioses.</title>
        <authorList>
            <person name="Young N.D."/>
            <person name="Debelle F."/>
            <person name="Oldroyd G.E."/>
            <person name="Geurts R."/>
            <person name="Cannon S.B."/>
            <person name="Udvardi M.K."/>
            <person name="Benedito V.A."/>
            <person name="Mayer K.F."/>
            <person name="Gouzy J."/>
            <person name="Schoof H."/>
            <person name="Van de Peer Y."/>
            <person name="Proost S."/>
            <person name="Cook D.R."/>
            <person name="Meyers B.C."/>
            <person name="Spannagl M."/>
            <person name="Cheung F."/>
            <person name="De Mita S."/>
            <person name="Krishnakumar V."/>
            <person name="Gundlach H."/>
            <person name="Zhou S."/>
            <person name="Mudge J."/>
            <person name="Bharti A.K."/>
            <person name="Murray J.D."/>
            <person name="Naoumkina M.A."/>
            <person name="Rosen B."/>
            <person name="Silverstein K.A."/>
            <person name="Tang H."/>
            <person name="Rombauts S."/>
            <person name="Zhao P.X."/>
            <person name="Zhou P."/>
            <person name="Barbe V."/>
            <person name="Bardou P."/>
            <person name="Bechner M."/>
            <person name="Bellec A."/>
            <person name="Berger A."/>
            <person name="Berges H."/>
            <person name="Bidwell S."/>
            <person name="Bisseling T."/>
            <person name="Choisne N."/>
            <person name="Couloux A."/>
            <person name="Denny R."/>
            <person name="Deshpande S."/>
            <person name="Dai X."/>
            <person name="Doyle J.J."/>
            <person name="Dudez A.M."/>
            <person name="Farmer A.D."/>
            <person name="Fouteau S."/>
            <person name="Franken C."/>
            <person name="Gibelin C."/>
            <person name="Gish J."/>
            <person name="Goldstein S."/>
            <person name="Gonzalez A.J."/>
            <person name="Green P.J."/>
            <person name="Hallab A."/>
            <person name="Hartog M."/>
            <person name="Hua A."/>
            <person name="Humphray S.J."/>
            <person name="Jeong D.H."/>
            <person name="Jing Y."/>
            <person name="Jocker A."/>
            <person name="Kenton S.M."/>
            <person name="Kim D.J."/>
            <person name="Klee K."/>
            <person name="Lai H."/>
            <person name="Lang C."/>
            <person name="Lin S."/>
            <person name="Macmil S.L."/>
            <person name="Magdelenat G."/>
            <person name="Matthews L."/>
            <person name="McCorrison J."/>
            <person name="Monaghan E.L."/>
            <person name="Mun J.H."/>
            <person name="Najar F.Z."/>
            <person name="Nicholson C."/>
            <person name="Noirot C."/>
            <person name="O'Bleness M."/>
            <person name="Paule C.R."/>
            <person name="Poulain J."/>
            <person name="Prion F."/>
            <person name="Qin B."/>
            <person name="Qu C."/>
            <person name="Retzel E.F."/>
            <person name="Riddle C."/>
            <person name="Sallet E."/>
            <person name="Samain S."/>
            <person name="Samson N."/>
            <person name="Sanders I."/>
            <person name="Saurat O."/>
            <person name="Scarpelli C."/>
            <person name="Schiex T."/>
            <person name="Segurens B."/>
            <person name="Severin A.J."/>
            <person name="Sherrier D.J."/>
            <person name="Shi R."/>
            <person name="Sims S."/>
            <person name="Singer S.R."/>
            <person name="Sinharoy S."/>
            <person name="Sterck L."/>
            <person name="Viollet A."/>
            <person name="Wang B.B."/>
            <person name="Wang K."/>
            <person name="Wang M."/>
            <person name="Wang X."/>
            <person name="Warfsmann J."/>
            <person name="Weissenbach J."/>
            <person name="White D.D."/>
            <person name="White J.D."/>
            <person name="Wiley G.B."/>
            <person name="Wincker P."/>
            <person name="Xing Y."/>
            <person name="Yang L."/>
            <person name="Yao Z."/>
            <person name="Ying F."/>
            <person name="Zhai J."/>
            <person name="Zhou L."/>
            <person name="Zuber A."/>
            <person name="Denarie J."/>
            <person name="Dixon R.A."/>
            <person name="May G.D."/>
            <person name="Schwartz D.C."/>
            <person name="Rogers J."/>
            <person name="Quetier F."/>
            <person name="Town C.D."/>
            <person name="Roe B.A."/>
        </authorList>
    </citation>
    <scope>NUCLEOTIDE SEQUENCE [LARGE SCALE GENOMIC DNA]</scope>
    <source>
        <strain evidence="2">A17</strain>
        <strain evidence="3 4">cv. Jemalong A17</strain>
    </source>
</reference>
<keyword evidence="1 2" id="KW-0812">Transmembrane</keyword>
<keyword evidence="1" id="KW-0472">Membrane</keyword>
<protein>
    <submittedName>
        <fullName evidence="2">Transmembrane protein, putative</fullName>
    </submittedName>
</protein>
<feature type="transmembrane region" description="Helical" evidence="1">
    <location>
        <begin position="18"/>
        <end position="36"/>
    </location>
</feature>
<organism evidence="2 4">
    <name type="scientific">Medicago truncatula</name>
    <name type="common">Barrel medic</name>
    <name type="synonym">Medicago tribuloides</name>
    <dbReference type="NCBI Taxonomy" id="3880"/>
    <lineage>
        <taxon>Eukaryota</taxon>
        <taxon>Viridiplantae</taxon>
        <taxon>Streptophyta</taxon>
        <taxon>Embryophyta</taxon>
        <taxon>Tracheophyta</taxon>
        <taxon>Spermatophyta</taxon>
        <taxon>Magnoliopsida</taxon>
        <taxon>eudicotyledons</taxon>
        <taxon>Gunneridae</taxon>
        <taxon>Pentapetalae</taxon>
        <taxon>rosids</taxon>
        <taxon>fabids</taxon>
        <taxon>Fabales</taxon>
        <taxon>Fabaceae</taxon>
        <taxon>Papilionoideae</taxon>
        <taxon>50 kb inversion clade</taxon>
        <taxon>NPAAA clade</taxon>
        <taxon>Hologalegina</taxon>
        <taxon>IRL clade</taxon>
        <taxon>Trifolieae</taxon>
        <taxon>Medicago</taxon>
    </lineage>
</organism>
<dbReference type="AlphaFoldDB" id="G7L3S7"/>
<accession>G7L3S7</accession>
<proteinExistence type="predicted"/>
<dbReference type="PaxDb" id="3880-AES81061"/>
<reference evidence="2 4" key="2">
    <citation type="journal article" date="2014" name="BMC Genomics">
        <title>An improved genome release (version Mt4.0) for the model legume Medicago truncatula.</title>
        <authorList>
            <person name="Tang H."/>
            <person name="Krishnakumar V."/>
            <person name="Bidwell S."/>
            <person name="Rosen B."/>
            <person name="Chan A."/>
            <person name="Zhou S."/>
            <person name="Gentzbittel L."/>
            <person name="Childs K.L."/>
            <person name="Yandell M."/>
            <person name="Gundlach H."/>
            <person name="Mayer K.F."/>
            <person name="Schwartz D.C."/>
            <person name="Town C.D."/>
        </authorList>
    </citation>
    <scope>GENOME REANNOTATION</scope>
    <source>
        <strain evidence="3 4">cv. Jemalong A17</strain>
    </source>
</reference>
<evidence type="ECO:0000256" key="1">
    <source>
        <dbReference type="SAM" id="Phobius"/>
    </source>
</evidence>
<sequence>MSYAYGDTKTTYMRNYRLVALPYPDILIVCSIWSWFSCHPMQPCEQFSVIVHY</sequence>
<keyword evidence="4" id="KW-1185">Reference proteome</keyword>